<name>A0A7K1LC52_9ACTN</name>
<keyword evidence="2 5" id="KW-0547">Nucleotide-binding</keyword>
<organism evidence="9 10">
    <name type="scientific">Actinomadura litoris</name>
    <dbReference type="NCBI Taxonomy" id="2678616"/>
    <lineage>
        <taxon>Bacteria</taxon>
        <taxon>Bacillati</taxon>
        <taxon>Actinomycetota</taxon>
        <taxon>Actinomycetes</taxon>
        <taxon>Streptosporangiales</taxon>
        <taxon>Thermomonosporaceae</taxon>
        <taxon>Actinomadura</taxon>
    </lineage>
</organism>
<keyword evidence="7" id="KW-0812">Transmembrane</keyword>
<accession>A0A7K1LC52</accession>
<reference evidence="9 10" key="1">
    <citation type="submission" date="2019-11" db="EMBL/GenBank/DDBJ databases">
        <authorList>
            <person name="Cao P."/>
        </authorList>
    </citation>
    <scope>NUCLEOTIDE SEQUENCE [LARGE SCALE GENOMIC DNA]</scope>
    <source>
        <strain evidence="9 10">NEAU-AAG5</strain>
    </source>
</reference>
<dbReference type="AlphaFoldDB" id="A0A7K1LC52"/>
<feature type="compositionally biased region" description="Pro residues" evidence="6">
    <location>
        <begin position="350"/>
        <end position="367"/>
    </location>
</feature>
<feature type="region of interest" description="Disordered" evidence="6">
    <location>
        <begin position="431"/>
        <end position="459"/>
    </location>
</feature>
<evidence type="ECO:0000256" key="7">
    <source>
        <dbReference type="SAM" id="Phobius"/>
    </source>
</evidence>
<dbReference type="InterPro" id="IPR025241">
    <property type="entry name" value="DUF4190"/>
</dbReference>
<evidence type="ECO:0000256" key="3">
    <source>
        <dbReference type="ARBA" id="ARBA00022777"/>
    </source>
</evidence>
<feature type="binding site" evidence="5">
    <location>
        <position position="100"/>
    </location>
    <ligand>
        <name>ATP</name>
        <dbReference type="ChEBI" id="CHEBI:30616"/>
    </ligand>
</feature>
<evidence type="ECO:0000256" key="6">
    <source>
        <dbReference type="SAM" id="MobiDB-lite"/>
    </source>
</evidence>
<keyword evidence="7" id="KW-1133">Transmembrane helix</keyword>
<dbReference type="Pfam" id="PF13828">
    <property type="entry name" value="DUF4190"/>
    <property type="match status" value="1"/>
</dbReference>
<evidence type="ECO:0000256" key="2">
    <source>
        <dbReference type="ARBA" id="ARBA00022741"/>
    </source>
</evidence>
<keyword evidence="10" id="KW-1185">Reference proteome</keyword>
<protein>
    <submittedName>
        <fullName evidence="9">Protein kinase</fullName>
    </submittedName>
</protein>
<dbReference type="GO" id="GO:0004674">
    <property type="term" value="F:protein serine/threonine kinase activity"/>
    <property type="evidence" value="ECO:0007669"/>
    <property type="project" value="TreeGrafter"/>
</dbReference>
<keyword evidence="4 5" id="KW-0067">ATP-binding</keyword>
<evidence type="ECO:0000313" key="10">
    <source>
        <dbReference type="Proteomes" id="UP000432015"/>
    </source>
</evidence>
<dbReference type="InterPro" id="IPR011009">
    <property type="entry name" value="Kinase-like_dom_sf"/>
</dbReference>
<keyword evidence="3 9" id="KW-0418">Kinase</keyword>
<dbReference type="SUPFAM" id="SSF56112">
    <property type="entry name" value="Protein kinase-like (PK-like)"/>
    <property type="match status" value="1"/>
</dbReference>
<dbReference type="InterPro" id="IPR008271">
    <property type="entry name" value="Ser/Thr_kinase_AS"/>
</dbReference>
<dbReference type="CDD" id="cd14014">
    <property type="entry name" value="STKc_PknB_like"/>
    <property type="match status" value="1"/>
</dbReference>
<feature type="region of interest" description="Disordered" evidence="6">
    <location>
        <begin position="324"/>
        <end position="374"/>
    </location>
</feature>
<dbReference type="PROSITE" id="PS00108">
    <property type="entry name" value="PROTEIN_KINASE_ST"/>
    <property type="match status" value="1"/>
</dbReference>
<feature type="domain" description="Protein kinase" evidence="8">
    <location>
        <begin position="72"/>
        <end position="321"/>
    </location>
</feature>
<dbReference type="Gene3D" id="1.10.510.10">
    <property type="entry name" value="Transferase(Phosphotransferase) domain 1"/>
    <property type="match status" value="1"/>
</dbReference>
<evidence type="ECO:0000256" key="1">
    <source>
        <dbReference type="ARBA" id="ARBA00022679"/>
    </source>
</evidence>
<feature type="compositionally biased region" description="Low complexity" evidence="6">
    <location>
        <begin position="337"/>
        <end position="349"/>
    </location>
</feature>
<feature type="transmembrane region" description="Helical" evidence="7">
    <location>
        <begin position="509"/>
        <end position="533"/>
    </location>
</feature>
<dbReference type="Proteomes" id="UP000432015">
    <property type="component" value="Unassembled WGS sequence"/>
</dbReference>
<evidence type="ECO:0000313" key="9">
    <source>
        <dbReference type="EMBL" id="MUN42002.1"/>
    </source>
</evidence>
<dbReference type="GO" id="GO:0005524">
    <property type="term" value="F:ATP binding"/>
    <property type="evidence" value="ECO:0007669"/>
    <property type="project" value="UniProtKB-UniRule"/>
</dbReference>
<dbReference type="Gene3D" id="3.30.200.20">
    <property type="entry name" value="Phosphorylase Kinase, domain 1"/>
    <property type="match status" value="1"/>
</dbReference>
<proteinExistence type="predicted"/>
<comment type="caution">
    <text evidence="9">The sequence shown here is derived from an EMBL/GenBank/DDBJ whole genome shotgun (WGS) entry which is preliminary data.</text>
</comment>
<dbReference type="InterPro" id="IPR000719">
    <property type="entry name" value="Prot_kinase_dom"/>
</dbReference>
<evidence type="ECO:0000256" key="5">
    <source>
        <dbReference type="PROSITE-ProRule" id="PRU10141"/>
    </source>
</evidence>
<keyword evidence="1" id="KW-0808">Transferase</keyword>
<dbReference type="PROSITE" id="PS00107">
    <property type="entry name" value="PROTEIN_KINASE_ATP"/>
    <property type="match status" value="1"/>
</dbReference>
<evidence type="ECO:0000259" key="8">
    <source>
        <dbReference type="PROSITE" id="PS50011"/>
    </source>
</evidence>
<gene>
    <name evidence="9" type="ORF">GNZ18_36270</name>
</gene>
<dbReference type="PANTHER" id="PTHR43289:SF34">
    <property type="entry name" value="SERINE_THREONINE-PROTEIN KINASE YBDM-RELATED"/>
    <property type="match status" value="1"/>
</dbReference>
<dbReference type="PANTHER" id="PTHR43289">
    <property type="entry name" value="MITOGEN-ACTIVATED PROTEIN KINASE KINASE KINASE 20-RELATED"/>
    <property type="match status" value="1"/>
</dbReference>
<keyword evidence="7" id="KW-0472">Membrane</keyword>
<dbReference type="SMART" id="SM00220">
    <property type="entry name" value="S_TKc"/>
    <property type="match status" value="1"/>
</dbReference>
<dbReference type="PROSITE" id="PS50011">
    <property type="entry name" value="PROTEIN_KINASE_DOM"/>
    <property type="match status" value="1"/>
</dbReference>
<dbReference type="EMBL" id="WOFH01000017">
    <property type="protein sequence ID" value="MUN42002.1"/>
    <property type="molecule type" value="Genomic_DNA"/>
</dbReference>
<dbReference type="InterPro" id="IPR017441">
    <property type="entry name" value="Protein_kinase_ATP_BS"/>
</dbReference>
<sequence>MRGERRCGHALTLDAPGMPAVPRSRKTSGLYGRASVFRIGRWSGYVNLGVPDPTSRGAPALPTELPGRIGPYRVVDRLGEGGMGTVYVGLDDDGRKVAIKVIRREYAADRQYRARFEAEVAAAQRVRPFCTAPVLDADPGAEPPYLVTEFVNGPSLDDAVAKDGPLRGADLEAVAVGIATALTAIHDAGVVHRDLKPSNVLLSTFGPRVIDFGIARSMDGTRLTATGGIIGTPAFMAPEQLNGRGATPASDVFAWGATVAFAARGGPCFGGDSIPAVIHSIISGEPDLGGLGGTLLEAVRGALAKDPAGRPSAQELLDRLISSGASRQTPRTPPPRHTQAPPHTQAPASSPTPPPGLSSTPPPPGPAPALAEGEAQALVERQYRQAAQAGDPAAMRNLAVLLSQQGRTAEAETWNQYANAVAARAYPQSTGYGGYAPQTQPAHPAPPPQAHPHLKNPHAKPPYNHAAIYSLSFGLVGLITCGLPSIPAIIAGHIAWVKMRRTGERGAGMAVTGIALGWVMVAFWALVAFGMSLPDEPTP</sequence>
<evidence type="ECO:0000256" key="4">
    <source>
        <dbReference type="ARBA" id="ARBA00022840"/>
    </source>
</evidence>
<dbReference type="Pfam" id="PF00069">
    <property type="entry name" value="Pkinase"/>
    <property type="match status" value="1"/>
</dbReference>
<feature type="transmembrane region" description="Helical" evidence="7">
    <location>
        <begin position="467"/>
        <end position="497"/>
    </location>
</feature>